<dbReference type="InterPro" id="IPR049326">
    <property type="entry name" value="Rhodopsin_dom_fungi"/>
</dbReference>
<evidence type="ECO:0000259" key="8">
    <source>
        <dbReference type="Pfam" id="PF20684"/>
    </source>
</evidence>
<feature type="transmembrane region" description="Helical" evidence="7">
    <location>
        <begin position="193"/>
        <end position="216"/>
    </location>
</feature>
<comment type="caution">
    <text evidence="9">The sequence shown here is derived from an EMBL/GenBank/DDBJ whole genome shotgun (WGS) entry which is preliminary data.</text>
</comment>
<protein>
    <recommendedName>
        <fullName evidence="8">Rhodopsin domain-containing protein</fullName>
    </recommendedName>
</protein>
<dbReference type="PANTHER" id="PTHR33048">
    <property type="entry name" value="PTH11-LIKE INTEGRAL MEMBRANE PROTEIN (AFU_ORTHOLOGUE AFUA_5G11245)"/>
    <property type="match status" value="1"/>
</dbReference>
<comment type="similarity">
    <text evidence="5">Belongs to the SAT4 family.</text>
</comment>
<reference evidence="9" key="2">
    <citation type="journal article" date="2023" name="IMA Fungus">
        <title>Comparative genomic study of the Penicillium genus elucidates a diverse pangenome and 15 lateral gene transfer events.</title>
        <authorList>
            <person name="Petersen C."/>
            <person name="Sorensen T."/>
            <person name="Nielsen M.R."/>
            <person name="Sondergaard T.E."/>
            <person name="Sorensen J.L."/>
            <person name="Fitzpatrick D.A."/>
            <person name="Frisvad J.C."/>
            <person name="Nielsen K.L."/>
        </authorList>
    </citation>
    <scope>NUCLEOTIDE SEQUENCE</scope>
    <source>
        <strain evidence="9">IBT 19713</strain>
    </source>
</reference>
<feature type="transmembrane region" description="Helical" evidence="7">
    <location>
        <begin position="228"/>
        <end position="250"/>
    </location>
</feature>
<comment type="subcellular location">
    <subcellularLocation>
        <location evidence="1">Membrane</location>
        <topology evidence="1">Multi-pass membrane protein</topology>
    </subcellularLocation>
</comment>
<evidence type="ECO:0000256" key="1">
    <source>
        <dbReference type="ARBA" id="ARBA00004141"/>
    </source>
</evidence>
<reference evidence="9" key="1">
    <citation type="submission" date="2022-11" db="EMBL/GenBank/DDBJ databases">
        <authorList>
            <person name="Petersen C."/>
        </authorList>
    </citation>
    <scope>NUCLEOTIDE SEQUENCE</scope>
    <source>
        <strain evidence="9">IBT 19713</strain>
    </source>
</reference>
<dbReference type="Proteomes" id="UP001150941">
    <property type="component" value="Unassembled WGS sequence"/>
</dbReference>
<dbReference type="AlphaFoldDB" id="A0A9W9TNW1"/>
<feature type="transmembrane region" description="Helical" evidence="7">
    <location>
        <begin position="111"/>
        <end position="133"/>
    </location>
</feature>
<proteinExistence type="inferred from homology"/>
<feature type="transmembrane region" description="Helical" evidence="7">
    <location>
        <begin position="54"/>
        <end position="73"/>
    </location>
</feature>
<dbReference type="EMBL" id="JAPQKS010000004">
    <property type="protein sequence ID" value="KAJ5233167.1"/>
    <property type="molecule type" value="Genomic_DNA"/>
</dbReference>
<gene>
    <name evidence="9" type="ORF">N7468_006123</name>
</gene>
<evidence type="ECO:0000256" key="7">
    <source>
        <dbReference type="SAM" id="Phobius"/>
    </source>
</evidence>
<evidence type="ECO:0000256" key="2">
    <source>
        <dbReference type="ARBA" id="ARBA00022692"/>
    </source>
</evidence>
<dbReference type="Pfam" id="PF20684">
    <property type="entry name" value="Fung_rhodopsin"/>
    <property type="match status" value="1"/>
</dbReference>
<dbReference type="GeneID" id="83202722"/>
<keyword evidence="2 7" id="KW-0812">Transmembrane</keyword>
<evidence type="ECO:0000256" key="4">
    <source>
        <dbReference type="ARBA" id="ARBA00023136"/>
    </source>
</evidence>
<feature type="transmembrane region" description="Helical" evidence="7">
    <location>
        <begin position="23"/>
        <end position="42"/>
    </location>
</feature>
<dbReference type="OrthoDB" id="2988756at2759"/>
<keyword evidence="3 7" id="KW-1133">Transmembrane helix</keyword>
<sequence length="440" mass="48213">MGFGLETRDAAATAAYRTTVELWTLYSVGVCVTILRTYARITAHGWRKLRLDDYLIWVAIVFYTAQTALAYSVGNVAGGLANNGMTPAQRASLSTNDPEYHARVVGSKIQIAGWTTYVALINAIKLSMLAFYIRLMEGLGRRYQIPIYVGFGLVAASFIAGVITIFTSCVPFHKNWQINPDPGNQCQPAIAKPVIGVTFAANLLTDPYLIFIPIPMLWKSSLRLIKKIAVTFVLSAGIFVLVCATLKSVFLLVEPNDGAQIADEWGTRETFVAVVTTNLPMIFHLFRVWLAKGFGSKFGSSHKTHYKYPSGAFQRIGARGDPMSPKGRVQQTTNSITNGMTLTESEERMVDGDINMKDLSPVAAPGAEWEAPDTSSSAIVVSHQIDITHEAIGRTRDRGRRMTKRDQTLGLPPNSSPVCQIGARVLDYVSSISIIIKQSL</sequence>
<feature type="transmembrane region" description="Helical" evidence="7">
    <location>
        <begin position="145"/>
        <end position="173"/>
    </location>
</feature>
<evidence type="ECO:0000313" key="9">
    <source>
        <dbReference type="EMBL" id="KAJ5233167.1"/>
    </source>
</evidence>
<organism evidence="9 10">
    <name type="scientific">Penicillium chermesinum</name>
    <dbReference type="NCBI Taxonomy" id="63820"/>
    <lineage>
        <taxon>Eukaryota</taxon>
        <taxon>Fungi</taxon>
        <taxon>Dikarya</taxon>
        <taxon>Ascomycota</taxon>
        <taxon>Pezizomycotina</taxon>
        <taxon>Eurotiomycetes</taxon>
        <taxon>Eurotiomycetidae</taxon>
        <taxon>Eurotiales</taxon>
        <taxon>Aspergillaceae</taxon>
        <taxon>Penicillium</taxon>
    </lineage>
</organism>
<keyword evidence="10" id="KW-1185">Reference proteome</keyword>
<feature type="transmembrane region" description="Helical" evidence="7">
    <location>
        <begin position="270"/>
        <end position="290"/>
    </location>
</feature>
<dbReference type="PANTHER" id="PTHR33048:SF105">
    <property type="match status" value="1"/>
</dbReference>
<accession>A0A9W9TNW1</accession>
<keyword evidence="4 7" id="KW-0472">Membrane</keyword>
<evidence type="ECO:0000256" key="6">
    <source>
        <dbReference type="SAM" id="MobiDB-lite"/>
    </source>
</evidence>
<dbReference type="RefSeq" id="XP_058331159.1">
    <property type="nucleotide sequence ID" value="XM_058475419.1"/>
</dbReference>
<evidence type="ECO:0000313" key="10">
    <source>
        <dbReference type="Proteomes" id="UP001150941"/>
    </source>
</evidence>
<name>A0A9W9TNW1_9EURO</name>
<evidence type="ECO:0000256" key="5">
    <source>
        <dbReference type="ARBA" id="ARBA00038359"/>
    </source>
</evidence>
<feature type="region of interest" description="Disordered" evidence="6">
    <location>
        <begin position="395"/>
        <end position="415"/>
    </location>
</feature>
<dbReference type="GO" id="GO:0016020">
    <property type="term" value="C:membrane"/>
    <property type="evidence" value="ECO:0007669"/>
    <property type="project" value="UniProtKB-SubCell"/>
</dbReference>
<evidence type="ECO:0000256" key="3">
    <source>
        <dbReference type="ARBA" id="ARBA00022989"/>
    </source>
</evidence>
<dbReference type="InterPro" id="IPR052337">
    <property type="entry name" value="SAT4-like"/>
</dbReference>
<feature type="domain" description="Rhodopsin" evidence="8">
    <location>
        <begin position="35"/>
        <end position="287"/>
    </location>
</feature>